<protein>
    <submittedName>
        <fullName evidence="1">(northern house mosquito) hypothetical protein</fullName>
    </submittedName>
</protein>
<reference evidence="1" key="1">
    <citation type="submission" date="2021-05" db="EMBL/GenBank/DDBJ databases">
        <authorList>
            <person name="Alioto T."/>
            <person name="Alioto T."/>
            <person name="Gomez Garrido J."/>
        </authorList>
    </citation>
    <scope>NUCLEOTIDE SEQUENCE</scope>
</reference>
<proteinExistence type="predicted"/>
<dbReference type="EMBL" id="HBUE01175283">
    <property type="protein sequence ID" value="CAG6517428.1"/>
    <property type="molecule type" value="Transcribed_RNA"/>
</dbReference>
<evidence type="ECO:0000313" key="1">
    <source>
        <dbReference type="EMBL" id="CAG6568952.1"/>
    </source>
</evidence>
<organism evidence="1">
    <name type="scientific">Culex pipiens</name>
    <name type="common">House mosquito</name>
    <dbReference type="NCBI Taxonomy" id="7175"/>
    <lineage>
        <taxon>Eukaryota</taxon>
        <taxon>Metazoa</taxon>
        <taxon>Ecdysozoa</taxon>
        <taxon>Arthropoda</taxon>
        <taxon>Hexapoda</taxon>
        <taxon>Insecta</taxon>
        <taxon>Pterygota</taxon>
        <taxon>Neoptera</taxon>
        <taxon>Endopterygota</taxon>
        <taxon>Diptera</taxon>
        <taxon>Nematocera</taxon>
        <taxon>Culicoidea</taxon>
        <taxon>Culicidae</taxon>
        <taxon>Culicinae</taxon>
        <taxon>Culicini</taxon>
        <taxon>Culex</taxon>
        <taxon>Culex</taxon>
    </lineage>
</organism>
<dbReference type="EMBL" id="HBUE01280805">
    <property type="protein sequence ID" value="CAG6568952.1"/>
    <property type="molecule type" value="Transcribed_RNA"/>
</dbReference>
<dbReference type="EMBL" id="HBUE01175279">
    <property type="protein sequence ID" value="CAG6517424.1"/>
    <property type="molecule type" value="Transcribed_RNA"/>
</dbReference>
<accession>A0A8D8JEH2</accession>
<sequence length="109" mass="12278">MVVVLMVVSDVAMVGVVLRREVSFGQPVGFQRFALMRRLLVESVKLEELVRRSTSFSYHRSFLILDVWNDGNLVQDDRLWGSIGMSLLTLQGLSTSIGLCRVKVCKKSC</sequence>
<dbReference type="EMBL" id="HBUE01280801">
    <property type="protein sequence ID" value="CAG6568948.1"/>
    <property type="molecule type" value="Transcribed_RNA"/>
</dbReference>
<dbReference type="AlphaFoldDB" id="A0A8D8JEH2"/>
<name>A0A8D8JEH2_CULPI</name>